<evidence type="ECO:0000256" key="2">
    <source>
        <dbReference type="ARBA" id="ARBA00023125"/>
    </source>
</evidence>
<dbReference type="PROSITE" id="PS50983">
    <property type="entry name" value="FE_B12_PBP"/>
    <property type="match status" value="1"/>
</dbReference>
<dbReference type="Gene3D" id="1.10.10.60">
    <property type="entry name" value="Homeodomain-like"/>
    <property type="match status" value="2"/>
</dbReference>
<dbReference type="eggNOG" id="COG4977">
    <property type="taxonomic scope" value="Bacteria"/>
</dbReference>
<evidence type="ECO:0000256" key="3">
    <source>
        <dbReference type="ARBA" id="ARBA00023163"/>
    </source>
</evidence>
<dbReference type="EMBL" id="CP003326">
    <property type="protein sequence ID" value="AFS77477.1"/>
    <property type="molecule type" value="Genomic_DNA"/>
</dbReference>
<feature type="domain" description="HTH araC/xylS-type" evidence="4">
    <location>
        <begin position="173"/>
        <end position="271"/>
    </location>
</feature>
<dbReference type="InterPro" id="IPR009057">
    <property type="entry name" value="Homeodomain-like_sf"/>
</dbReference>
<dbReference type="Proteomes" id="UP000006094">
    <property type="component" value="Chromosome"/>
</dbReference>
<dbReference type="InterPro" id="IPR018060">
    <property type="entry name" value="HTH_AraC"/>
</dbReference>
<dbReference type="SUPFAM" id="SSF46689">
    <property type="entry name" value="Homeodomain-like"/>
    <property type="match status" value="1"/>
</dbReference>
<dbReference type="GO" id="GO:0003700">
    <property type="term" value="F:DNA-binding transcription factor activity"/>
    <property type="evidence" value="ECO:0007669"/>
    <property type="project" value="InterPro"/>
</dbReference>
<keyword evidence="1" id="KW-0805">Transcription regulation</keyword>
<dbReference type="STRING" id="1128398.Curi_c04020"/>
<evidence type="ECO:0000259" key="5">
    <source>
        <dbReference type="PROSITE" id="PS50983"/>
    </source>
</evidence>
<dbReference type="PANTHER" id="PTHR43280:SF30">
    <property type="entry name" value="MMSAB OPERON REGULATORY PROTEIN"/>
    <property type="match status" value="1"/>
</dbReference>
<dbReference type="AlphaFoldDB" id="K0AXI0"/>
<dbReference type="PROSITE" id="PS00041">
    <property type="entry name" value="HTH_ARAC_FAMILY_1"/>
    <property type="match status" value="1"/>
</dbReference>
<proteinExistence type="predicted"/>
<protein>
    <submittedName>
        <fullName evidence="6">AraC family HTH transcriptional regulator</fullName>
    </submittedName>
</protein>
<sequence length="534" mass="61794">MKEKIATSIVNPSLFYKLIDIKYFTEWNEEDKIPTGYNILIITSGKGVVSIDNMIFSLERGDCFILTPDMTNNIKEQADELCFYLLTFDVVISEEIKSNDTVGNLKIKLPCEGKVDCAPFSQCIDLVENIFKDCYRKNEIVAFNNHVRFQQLLLYIFQHNDSRKETDIYVRVSESIEYIKQNFKDILTVDELSIISDVNRNRYTSLFKKITGQVPLNYINEIRINRAKRLLLMTDDKLFDIARNVGFNDEYYFSRRFKQTVGISPGQYRYNNRQNIRIFAPYLEDFLLSLGVTPIAQCLHSNCGKQDYLGLNDIPALDILREDLKLLSNNKPDFIMIDEVIKHQDNNRFKQLAPTYVLSHPGEDWRSILYTVADLVGKIQKVEDVIGHYEEKVSLARRILGASVREQTVACLRISSIGVDLYSGENQGYTGPILYGDLKLKPHPLVQQLAFKERRVRLTPKLLSQLNADHLFITFDKHYSQSEGDERKILNNPLWKSLLAVKNNHVYEVDFMTWMNYGVISHSKKIDDVLKALA</sequence>
<accession>K0AXI0</accession>
<dbReference type="GO" id="GO:0043565">
    <property type="term" value="F:sequence-specific DNA binding"/>
    <property type="evidence" value="ECO:0007669"/>
    <property type="project" value="InterPro"/>
</dbReference>
<dbReference type="SUPFAM" id="SSF53807">
    <property type="entry name" value="Helical backbone' metal receptor"/>
    <property type="match status" value="1"/>
</dbReference>
<evidence type="ECO:0000256" key="1">
    <source>
        <dbReference type="ARBA" id="ARBA00023015"/>
    </source>
</evidence>
<organism evidence="6 7">
    <name type="scientific">Gottschalkia acidurici (strain ATCC 7906 / DSM 604 / BCRC 14475 / CIP 104303 / KCTC 5404 / NCIMB 10678 / 9a)</name>
    <name type="common">Clostridium acidurici</name>
    <dbReference type="NCBI Taxonomy" id="1128398"/>
    <lineage>
        <taxon>Bacteria</taxon>
        <taxon>Bacillati</taxon>
        <taxon>Bacillota</taxon>
        <taxon>Tissierellia</taxon>
        <taxon>Tissierellales</taxon>
        <taxon>Gottschalkiaceae</taxon>
        <taxon>Gottschalkia</taxon>
    </lineage>
</organism>
<evidence type="ECO:0000259" key="4">
    <source>
        <dbReference type="PROSITE" id="PS01124"/>
    </source>
</evidence>
<gene>
    <name evidence="6" type="ordered locus">Curi_c04020</name>
</gene>
<dbReference type="SUPFAM" id="SSF51215">
    <property type="entry name" value="Regulatory protein AraC"/>
    <property type="match status" value="1"/>
</dbReference>
<dbReference type="HOGENOM" id="CLU_028727_1_0_9"/>
<dbReference type="SMART" id="SM00342">
    <property type="entry name" value="HTH_ARAC"/>
    <property type="match status" value="1"/>
</dbReference>
<dbReference type="InterPro" id="IPR018062">
    <property type="entry name" value="HTH_AraC-typ_CS"/>
</dbReference>
<dbReference type="KEGG" id="cad:Curi_c04020"/>
<reference evidence="6 7" key="1">
    <citation type="journal article" date="2012" name="PLoS ONE">
        <title>The purine-utilizing bacterium Clostridium acidurici 9a: a genome-guided metabolic reconsideration.</title>
        <authorList>
            <person name="Hartwich K."/>
            <person name="Poehlein A."/>
            <person name="Daniel R."/>
        </authorList>
    </citation>
    <scope>NUCLEOTIDE SEQUENCE [LARGE SCALE GENOMIC DNA]</scope>
    <source>
        <strain evidence="7">ATCC 7906 / DSM 604 / BCRC 14475 / CIP 104303 / KCTC 5404 / NCIMB 10678 / 9a</strain>
    </source>
</reference>
<evidence type="ECO:0000313" key="7">
    <source>
        <dbReference type="Proteomes" id="UP000006094"/>
    </source>
</evidence>
<dbReference type="Pfam" id="PF01497">
    <property type="entry name" value="Peripla_BP_2"/>
    <property type="match status" value="1"/>
</dbReference>
<dbReference type="Gene3D" id="3.40.50.1980">
    <property type="entry name" value="Nitrogenase molybdenum iron protein domain"/>
    <property type="match status" value="2"/>
</dbReference>
<dbReference type="InterPro" id="IPR020449">
    <property type="entry name" value="Tscrpt_reg_AraC-type_HTH"/>
</dbReference>
<dbReference type="InterPro" id="IPR037923">
    <property type="entry name" value="HTH-like"/>
</dbReference>
<dbReference type="PROSITE" id="PS01124">
    <property type="entry name" value="HTH_ARAC_FAMILY_2"/>
    <property type="match status" value="1"/>
</dbReference>
<dbReference type="PRINTS" id="PR00032">
    <property type="entry name" value="HTHARAC"/>
</dbReference>
<dbReference type="PATRIC" id="fig|1128398.3.peg.418"/>
<name>K0AXI0_GOTA9</name>
<keyword evidence="3" id="KW-0804">Transcription</keyword>
<keyword evidence="7" id="KW-1185">Reference proteome</keyword>
<evidence type="ECO:0000313" key="6">
    <source>
        <dbReference type="EMBL" id="AFS77477.1"/>
    </source>
</evidence>
<dbReference type="PANTHER" id="PTHR43280">
    <property type="entry name" value="ARAC-FAMILY TRANSCRIPTIONAL REGULATOR"/>
    <property type="match status" value="1"/>
</dbReference>
<dbReference type="InterPro" id="IPR002491">
    <property type="entry name" value="ABC_transptr_periplasmic_BD"/>
</dbReference>
<feature type="domain" description="Fe/B12 periplasmic-binding" evidence="5">
    <location>
        <begin position="275"/>
        <end position="534"/>
    </location>
</feature>
<dbReference type="eggNOG" id="COG0614">
    <property type="taxonomic scope" value="Bacteria"/>
</dbReference>
<dbReference type="RefSeq" id="WP_014966614.1">
    <property type="nucleotide sequence ID" value="NC_018664.1"/>
</dbReference>
<dbReference type="Pfam" id="PF12833">
    <property type="entry name" value="HTH_18"/>
    <property type="match status" value="1"/>
</dbReference>
<keyword evidence="2" id="KW-0238">DNA-binding</keyword>